<evidence type="ECO:0000313" key="2">
    <source>
        <dbReference type="EMBL" id="QER68156.1"/>
    </source>
</evidence>
<dbReference type="InterPro" id="IPR038729">
    <property type="entry name" value="Rad50/SbcC_AAA"/>
</dbReference>
<dbReference type="InterPro" id="IPR027417">
    <property type="entry name" value="P-loop_NTPase"/>
</dbReference>
<accession>A0A5P1X2Z1</accession>
<name>A0A5P1X2Z1_9LACO</name>
<dbReference type="InterPro" id="IPR003593">
    <property type="entry name" value="AAA+_ATPase"/>
</dbReference>
<dbReference type="PANTHER" id="PTHR40396:SF1">
    <property type="entry name" value="ATPASE AAA-TYPE CORE DOMAIN-CONTAINING PROTEIN"/>
    <property type="match status" value="1"/>
</dbReference>
<keyword evidence="2" id="KW-0067">ATP-binding</keyword>
<dbReference type="Pfam" id="PF13304">
    <property type="entry name" value="AAA_21"/>
    <property type="match status" value="1"/>
</dbReference>
<keyword evidence="3" id="KW-1185">Reference proteome</keyword>
<sequence length="457" mass="51798">MTKLSRIIIDNLKNVVHGEMNFKSKDKYLNVVGIYGQNGSGKTTLIDAVGIYHDLVTGRMMKEDVIDYLNADPSVISILFENDGKAFEYVVRLELVDGQALVTGEKLRTSKLPNHTYKKDVFSFEYDVANNETKIEPEKGNFSTLEIPIIATAKDRKSFVFGNVFHEWLKRNEGVKKYSDLRQAVTLIQRVALQLNIHTEVMNGYLATGNFLPLSFVMNDKHAKSTGTLPVSLQKYEGSEKGGLHYKEPEAMLIKNVFAKISNVIEQIVPGMTLLTKLYEQTTADGEGKEFRVEILTNRQGKIIPLRAESLGVQKLISILALLMEVYNNPNQIVFIDELDSGIFEYLLGELVQVMSDGARGQLIFTSHNLRVLETLPESKIYFSTNDENNRYVQIKGTRDSNNLRNLYLREILLNESERSLYENTDTSSIKFAFEDADLDDEEQAAINPYHDYSFGL</sequence>
<protein>
    <submittedName>
        <fullName evidence="2">ATP-binding protein</fullName>
    </submittedName>
</protein>
<proteinExistence type="predicted"/>
<dbReference type="KEGG" id="lnn:F0161_10100"/>
<keyword evidence="2" id="KW-0547">Nucleotide-binding</keyword>
<organism evidence="2 3">
    <name type="scientific">Paucilactobacillus nenjiangensis</name>
    <dbReference type="NCBI Taxonomy" id="1296540"/>
    <lineage>
        <taxon>Bacteria</taxon>
        <taxon>Bacillati</taxon>
        <taxon>Bacillota</taxon>
        <taxon>Bacilli</taxon>
        <taxon>Lactobacillales</taxon>
        <taxon>Lactobacillaceae</taxon>
        <taxon>Paucilactobacillus</taxon>
    </lineage>
</organism>
<reference evidence="2 3" key="1">
    <citation type="submission" date="2019-09" db="EMBL/GenBank/DDBJ databases">
        <title>Complete Genome Sequence of Lactobacillus nenjiangensis SH-Y15, isolated from sauerkraut.</title>
        <authorList>
            <person name="Yang H."/>
        </authorList>
    </citation>
    <scope>NUCLEOTIDE SEQUENCE [LARGE SCALE GENOMIC DNA]</scope>
    <source>
        <strain evidence="2 3">SH-Y15</strain>
    </source>
</reference>
<feature type="domain" description="AAA+ ATPase" evidence="1">
    <location>
        <begin position="28"/>
        <end position="387"/>
    </location>
</feature>
<dbReference type="GO" id="GO:0005524">
    <property type="term" value="F:ATP binding"/>
    <property type="evidence" value="ECO:0007669"/>
    <property type="project" value="UniProtKB-KW"/>
</dbReference>
<dbReference type="Proteomes" id="UP000325295">
    <property type="component" value="Chromosome"/>
</dbReference>
<dbReference type="PANTHER" id="PTHR40396">
    <property type="entry name" value="ATPASE-LIKE PROTEIN"/>
    <property type="match status" value="1"/>
</dbReference>
<evidence type="ECO:0000313" key="3">
    <source>
        <dbReference type="Proteomes" id="UP000325295"/>
    </source>
</evidence>
<dbReference type="SMART" id="SM00382">
    <property type="entry name" value="AAA"/>
    <property type="match status" value="1"/>
</dbReference>
<dbReference type="RefSeq" id="WP_150204488.1">
    <property type="nucleotide sequence ID" value="NZ_CP043939.1"/>
</dbReference>
<dbReference type="Gene3D" id="3.40.50.300">
    <property type="entry name" value="P-loop containing nucleotide triphosphate hydrolases"/>
    <property type="match status" value="2"/>
</dbReference>
<evidence type="ECO:0000259" key="1">
    <source>
        <dbReference type="SMART" id="SM00382"/>
    </source>
</evidence>
<dbReference type="GO" id="GO:0016887">
    <property type="term" value="F:ATP hydrolysis activity"/>
    <property type="evidence" value="ECO:0007669"/>
    <property type="project" value="InterPro"/>
</dbReference>
<dbReference type="OrthoDB" id="9809324at2"/>
<dbReference type="EMBL" id="CP043939">
    <property type="protein sequence ID" value="QER68156.1"/>
    <property type="molecule type" value="Genomic_DNA"/>
</dbReference>
<dbReference type="Pfam" id="PF13476">
    <property type="entry name" value="AAA_23"/>
    <property type="match status" value="1"/>
</dbReference>
<dbReference type="AlphaFoldDB" id="A0A5P1X2Z1"/>
<dbReference type="InterPro" id="IPR003959">
    <property type="entry name" value="ATPase_AAA_core"/>
</dbReference>
<dbReference type="GO" id="GO:0006302">
    <property type="term" value="P:double-strand break repair"/>
    <property type="evidence" value="ECO:0007669"/>
    <property type="project" value="InterPro"/>
</dbReference>
<dbReference type="SUPFAM" id="SSF52540">
    <property type="entry name" value="P-loop containing nucleoside triphosphate hydrolases"/>
    <property type="match status" value="1"/>
</dbReference>
<gene>
    <name evidence="2" type="ORF">F0161_10100</name>
</gene>